<organism evidence="3 4">
    <name type="scientific">Tsukamurella asaccharolytica</name>
    <dbReference type="NCBI Taxonomy" id="2592067"/>
    <lineage>
        <taxon>Bacteria</taxon>
        <taxon>Bacillati</taxon>
        <taxon>Actinomycetota</taxon>
        <taxon>Actinomycetes</taxon>
        <taxon>Mycobacteriales</taxon>
        <taxon>Tsukamurellaceae</taxon>
        <taxon>Tsukamurella</taxon>
    </lineage>
</organism>
<proteinExistence type="inferred from homology"/>
<dbReference type="OrthoDB" id="3212009at2"/>
<evidence type="ECO:0008006" key="5">
    <source>
        <dbReference type="Google" id="ProtNLM"/>
    </source>
</evidence>
<name>A0A5C5REZ3_9ACTN</name>
<evidence type="ECO:0000256" key="2">
    <source>
        <dbReference type="ARBA" id="ARBA00023002"/>
    </source>
</evidence>
<gene>
    <name evidence="3" type="ORF">FK529_02995</name>
</gene>
<dbReference type="AlphaFoldDB" id="A0A5C5REZ3"/>
<dbReference type="EMBL" id="VIGW01000001">
    <property type="protein sequence ID" value="TWS21567.1"/>
    <property type="molecule type" value="Genomic_DNA"/>
</dbReference>
<comment type="similarity">
    <text evidence="1">Belongs to the bacterial ring-hydroxylating dioxygenase beta subunit family.</text>
</comment>
<dbReference type="GO" id="GO:0016491">
    <property type="term" value="F:oxidoreductase activity"/>
    <property type="evidence" value="ECO:0007669"/>
    <property type="project" value="UniProtKB-KW"/>
</dbReference>
<dbReference type="InterPro" id="IPR032710">
    <property type="entry name" value="NTF2-like_dom_sf"/>
</dbReference>
<evidence type="ECO:0000313" key="4">
    <source>
        <dbReference type="Proteomes" id="UP000317291"/>
    </source>
</evidence>
<keyword evidence="4" id="KW-1185">Reference proteome</keyword>
<dbReference type="GO" id="GO:0019380">
    <property type="term" value="P:3-phenylpropionate catabolic process"/>
    <property type="evidence" value="ECO:0007669"/>
    <property type="project" value="TreeGrafter"/>
</dbReference>
<evidence type="ECO:0000313" key="3">
    <source>
        <dbReference type="EMBL" id="TWS21567.1"/>
    </source>
</evidence>
<protein>
    <recommendedName>
        <fullName evidence="5">Aromatic-ring-hydroxylating dioxygenase subunit beta</fullName>
    </recommendedName>
</protein>
<sequence length="163" mass="18577">MSDLMFADPRVLRAIELAWHEAKLLDDKNYEAWQELFTDEGLYIVPIDPETDDFAGTLNMIYDDKRMRALRVQRMIQGYSPAAVAAARTARIVSRFSVTSVDDHRVVLRGAQLLSAFKRNEFITIGADVEYIIALRSHGDRIERKVVRLLDSEDATRASGYLV</sequence>
<reference evidence="3 4" key="1">
    <citation type="submission" date="2019-06" db="EMBL/GenBank/DDBJ databases">
        <title>Tsukamurella conjunctivitidis sp. nov., Tsukamurella assacharolytica sp. nov. and Tsukamurella sputae sp. nov. isolated from patients with conjunctivitis, bacteraemia (lymphoma) and respiratory infection (sputum) in Hong Kong.</title>
        <authorList>
            <person name="Teng J.L.L."/>
            <person name="Lee H.H."/>
            <person name="Fong J.Y.H."/>
            <person name="Fok K.M.N."/>
            <person name="Lau S.K.P."/>
            <person name="Woo P.C.Y."/>
        </authorList>
    </citation>
    <scope>NUCLEOTIDE SEQUENCE [LARGE SCALE GENOMIC DNA]</scope>
    <source>
        <strain evidence="3 4">HKU71</strain>
    </source>
</reference>
<dbReference type="PANTHER" id="PTHR41534:SF2">
    <property type="entry name" value="3-PHENYLPROPIONATE_CINNAMIC ACID DIOXYGENASE SUBUNIT BETA"/>
    <property type="match status" value="1"/>
</dbReference>
<dbReference type="Pfam" id="PF00866">
    <property type="entry name" value="Ring_hydroxyl_B"/>
    <property type="match status" value="1"/>
</dbReference>
<dbReference type="Gene3D" id="3.10.450.50">
    <property type="match status" value="1"/>
</dbReference>
<evidence type="ECO:0000256" key="1">
    <source>
        <dbReference type="ARBA" id="ARBA00009570"/>
    </source>
</evidence>
<comment type="caution">
    <text evidence="3">The sequence shown here is derived from an EMBL/GenBank/DDBJ whole genome shotgun (WGS) entry which is preliminary data.</text>
</comment>
<accession>A0A5C5REZ3</accession>
<dbReference type="InterPro" id="IPR000391">
    <property type="entry name" value="Rng_hydr_dOase-bsu"/>
</dbReference>
<dbReference type="SUPFAM" id="SSF54427">
    <property type="entry name" value="NTF2-like"/>
    <property type="match status" value="1"/>
</dbReference>
<keyword evidence="2" id="KW-0560">Oxidoreductase</keyword>
<dbReference type="Proteomes" id="UP000317291">
    <property type="component" value="Unassembled WGS sequence"/>
</dbReference>
<dbReference type="RefSeq" id="WP_146559410.1">
    <property type="nucleotide sequence ID" value="NZ_VIGW01000001.1"/>
</dbReference>
<dbReference type="PANTHER" id="PTHR41534">
    <property type="entry name" value="BLR3401 PROTEIN"/>
    <property type="match status" value="1"/>
</dbReference>